<dbReference type="Gene3D" id="3.30.70.1280">
    <property type="entry name" value="SP0830-like domains"/>
    <property type="match status" value="1"/>
</dbReference>
<dbReference type="PIRSF" id="PIRSF008502">
    <property type="entry name" value="UCP008502"/>
    <property type="match status" value="1"/>
</dbReference>
<evidence type="ECO:0000313" key="2">
    <source>
        <dbReference type="EMBL" id="MDT2636726.1"/>
    </source>
</evidence>
<sequence>MRYVALFRGINVGGKNRIKMQELKELFIELGFTDVRSYIQSGNILFTTDRQLTDFSAEVEAAFEKRFDFFVPILYRTKAEMIGVRDRLPFTQEKVAEVEKKDPKISHLYVYFSADQLIQQELSALGEWAVVAEKDIYYLAEQSIRFSKLTTKINQLSKGLTARNWKTVTRLIALLEE</sequence>
<dbReference type="SUPFAM" id="SSF160379">
    <property type="entry name" value="SP0830-like"/>
    <property type="match status" value="1"/>
</dbReference>
<accession>A0AAP5KQV0</accession>
<comment type="caution">
    <text evidence="2">The sequence shown here is derived from an EMBL/GenBank/DDBJ whole genome shotgun (WGS) entry which is preliminary data.</text>
</comment>
<keyword evidence="4" id="KW-1185">Reference proteome</keyword>
<gene>
    <name evidence="2" type="ORF">P7D36_04280</name>
    <name evidence="1" type="ORF">P7D39_08335</name>
</gene>
<organism evidence="2 3">
    <name type="scientific">Enterococcus dongliensis</name>
    <dbReference type="NCBI Taxonomy" id="2559925"/>
    <lineage>
        <taxon>Bacteria</taxon>
        <taxon>Bacillati</taxon>
        <taxon>Bacillota</taxon>
        <taxon>Bacilli</taxon>
        <taxon>Lactobacillales</taxon>
        <taxon>Enterococcaceae</taxon>
        <taxon>Enterococcus</taxon>
    </lineage>
</organism>
<dbReference type="RefSeq" id="WP_311800121.1">
    <property type="nucleotide sequence ID" value="NZ_JARPYR010000014.1"/>
</dbReference>
<dbReference type="InterPro" id="IPR012545">
    <property type="entry name" value="DUF1697"/>
</dbReference>
<dbReference type="PANTHER" id="PTHR36439:SF1">
    <property type="entry name" value="DUF1697 DOMAIN-CONTAINING PROTEIN"/>
    <property type="match status" value="1"/>
</dbReference>
<evidence type="ECO:0000313" key="4">
    <source>
        <dbReference type="Proteomes" id="UP001256547"/>
    </source>
</evidence>
<dbReference type="AlphaFoldDB" id="A0AAP5KQV0"/>
<evidence type="ECO:0000313" key="1">
    <source>
        <dbReference type="EMBL" id="MDT2597011.1"/>
    </source>
</evidence>
<dbReference type="Proteomes" id="UP001256547">
    <property type="component" value="Unassembled WGS sequence"/>
</dbReference>
<name>A0AAP5KQV0_9ENTE</name>
<protein>
    <submittedName>
        <fullName evidence="2">DUF1697 domain-containing protein</fullName>
    </submittedName>
</protein>
<dbReference type="Proteomes" id="UP001245561">
    <property type="component" value="Unassembled WGS sequence"/>
</dbReference>
<dbReference type="EMBL" id="JARPYT010000004">
    <property type="protein sequence ID" value="MDT2636726.1"/>
    <property type="molecule type" value="Genomic_DNA"/>
</dbReference>
<dbReference type="EMBL" id="JARPYR010000014">
    <property type="protein sequence ID" value="MDT2597011.1"/>
    <property type="molecule type" value="Genomic_DNA"/>
</dbReference>
<dbReference type="Pfam" id="PF08002">
    <property type="entry name" value="DUF1697"/>
    <property type="match status" value="1"/>
</dbReference>
<reference evidence="2 4" key="1">
    <citation type="submission" date="2023-03" db="EMBL/GenBank/DDBJ databases">
        <authorList>
            <person name="Shen W."/>
            <person name="Cai J."/>
        </authorList>
    </citation>
    <scope>NUCLEOTIDE SEQUENCE</scope>
    <source>
        <strain evidence="2">P55-2</strain>
        <strain evidence="1 4">P72-2</strain>
    </source>
</reference>
<dbReference type="PANTHER" id="PTHR36439">
    <property type="entry name" value="BLL4334 PROTEIN"/>
    <property type="match status" value="1"/>
</dbReference>
<proteinExistence type="predicted"/>
<evidence type="ECO:0000313" key="3">
    <source>
        <dbReference type="Proteomes" id="UP001245561"/>
    </source>
</evidence>